<accession>A0A210PGF4</accession>
<keyword evidence="3" id="KW-1185">Reference proteome</keyword>
<comment type="caution">
    <text evidence="2">The sequence shown here is derived from an EMBL/GenBank/DDBJ whole genome shotgun (WGS) entry which is preliminary data.</text>
</comment>
<dbReference type="AlphaFoldDB" id="A0A210PGF4"/>
<dbReference type="Proteomes" id="UP000242188">
    <property type="component" value="Unassembled WGS sequence"/>
</dbReference>
<protein>
    <submittedName>
        <fullName evidence="2">Uncharacterized protein</fullName>
    </submittedName>
</protein>
<sequence length="155" mass="16992">MTTWLAVSIIQRHAPTNGTIEEVKDLYCEQLKANVAASSRSCCAHFNRLFASINDLDVFVPSLNYLGPFRSMTSTETIFLPDISSATGLVTRHTIPSQDALTRSQNTPSQPQNMPSPVSSQLQVTPSPSKTPFLFATSYTIPVTGHDIPVTWHSL</sequence>
<evidence type="ECO:0000313" key="3">
    <source>
        <dbReference type="Proteomes" id="UP000242188"/>
    </source>
</evidence>
<reference evidence="2 3" key="1">
    <citation type="journal article" date="2017" name="Nat. Ecol. Evol.">
        <title>Scallop genome provides insights into evolution of bilaterian karyotype and development.</title>
        <authorList>
            <person name="Wang S."/>
            <person name="Zhang J."/>
            <person name="Jiao W."/>
            <person name="Li J."/>
            <person name="Xun X."/>
            <person name="Sun Y."/>
            <person name="Guo X."/>
            <person name="Huan P."/>
            <person name="Dong B."/>
            <person name="Zhang L."/>
            <person name="Hu X."/>
            <person name="Sun X."/>
            <person name="Wang J."/>
            <person name="Zhao C."/>
            <person name="Wang Y."/>
            <person name="Wang D."/>
            <person name="Huang X."/>
            <person name="Wang R."/>
            <person name="Lv J."/>
            <person name="Li Y."/>
            <person name="Zhang Z."/>
            <person name="Liu B."/>
            <person name="Lu W."/>
            <person name="Hui Y."/>
            <person name="Liang J."/>
            <person name="Zhou Z."/>
            <person name="Hou R."/>
            <person name="Li X."/>
            <person name="Liu Y."/>
            <person name="Li H."/>
            <person name="Ning X."/>
            <person name="Lin Y."/>
            <person name="Zhao L."/>
            <person name="Xing Q."/>
            <person name="Dou J."/>
            <person name="Li Y."/>
            <person name="Mao J."/>
            <person name="Guo H."/>
            <person name="Dou H."/>
            <person name="Li T."/>
            <person name="Mu C."/>
            <person name="Jiang W."/>
            <person name="Fu Q."/>
            <person name="Fu X."/>
            <person name="Miao Y."/>
            <person name="Liu J."/>
            <person name="Yu Q."/>
            <person name="Li R."/>
            <person name="Liao H."/>
            <person name="Li X."/>
            <person name="Kong Y."/>
            <person name="Jiang Z."/>
            <person name="Chourrout D."/>
            <person name="Li R."/>
            <person name="Bao Z."/>
        </authorList>
    </citation>
    <scope>NUCLEOTIDE SEQUENCE [LARGE SCALE GENOMIC DNA]</scope>
    <source>
        <strain evidence="2 3">PY_sf001</strain>
    </source>
</reference>
<proteinExistence type="predicted"/>
<name>A0A210PGF4_MIZYE</name>
<gene>
    <name evidence="2" type="ORF">KP79_PYT08406</name>
</gene>
<evidence type="ECO:0000313" key="2">
    <source>
        <dbReference type="EMBL" id="OWF35547.1"/>
    </source>
</evidence>
<organism evidence="2 3">
    <name type="scientific">Mizuhopecten yessoensis</name>
    <name type="common">Japanese scallop</name>
    <name type="synonym">Patinopecten yessoensis</name>
    <dbReference type="NCBI Taxonomy" id="6573"/>
    <lineage>
        <taxon>Eukaryota</taxon>
        <taxon>Metazoa</taxon>
        <taxon>Spiralia</taxon>
        <taxon>Lophotrochozoa</taxon>
        <taxon>Mollusca</taxon>
        <taxon>Bivalvia</taxon>
        <taxon>Autobranchia</taxon>
        <taxon>Pteriomorphia</taxon>
        <taxon>Pectinida</taxon>
        <taxon>Pectinoidea</taxon>
        <taxon>Pectinidae</taxon>
        <taxon>Mizuhopecten</taxon>
    </lineage>
</organism>
<feature type="region of interest" description="Disordered" evidence="1">
    <location>
        <begin position="98"/>
        <end position="125"/>
    </location>
</feature>
<dbReference type="EMBL" id="NEDP02076721">
    <property type="protein sequence ID" value="OWF35547.1"/>
    <property type="molecule type" value="Genomic_DNA"/>
</dbReference>
<evidence type="ECO:0000256" key="1">
    <source>
        <dbReference type="SAM" id="MobiDB-lite"/>
    </source>
</evidence>